<reference evidence="4" key="1">
    <citation type="submission" date="2025-08" db="UniProtKB">
        <authorList>
            <consortium name="RefSeq"/>
        </authorList>
    </citation>
    <scope>IDENTIFICATION</scope>
</reference>
<evidence type="ECO:0000256" key="2">
    <source>
        <dbReference type="SAM" id="Coils"/>
    </source>
</evidence>
<proteinExistence type="inferred from homology"/>
<dbReference type="GeneID" id="105110580"/>
<accession>A0AAJ6X336</accession>
<dbReference type="PANTHER" id="PTHR12832">
    <property type="entry name" value="TESTIS-SPECIFIC PROTEIN PBS13 T-COMPLEX 11"/>
    <property type="match status" value="1"/>
</dbReference>
<dbReference type="PANTHER" id="PTHR12832:SF11">
    <property type="entry name" value="LD23868P"/>
    <property type="match status" value="1"/>
</dbReference>
<gene>
    <name evidence="4" type="primary">LOC105110580</name>
</gene>
<evidence type="ECO:0000256" key="1">
    <source>
        <dbReference type="ARBA" id="ARBA00010954"/>
    </source>
</evidence>
<dbReference type="InterPro" id="IPR008862">
    <property type="entry name" value="Tcp11"/>
</dbReference>
<dbReference type="Proteomes" id="UP000694918">
    <property type="component" value="Unplaced"/>
</dbReference>
<dbReference type="RefSeq" id="XP_011003958.1">
    <property type="nucleotide sequence ID" value="XM_011005656.1"/>
</dbReference>
<dbReference type="Pfam" id="PF05794">
    <property type="entry name" value="Tcp11"/>
    <property type="match status" value="1"/>
</dbReference>
<dbReference type="GO" id="GO:0007165">
    <property type="term" value="P:signal transduction"/>
    <property type="evidence" value="ECO:0007669"/>
    <property type="project" value="TreeGrafter"/>
</dbReference>
<organism evidence="3 4">
    <name type="scientific">Populus euphratica</name>
    <name type="common">Euphrates poplar</name>
    <dbReference type="NCBI Taxonomy" id="75702"/>
    <lineage>
        <taxon>Eukaryota</taxon>
        <taxon>Viridiplantae</taxon>
        <taxon>Streptophyta</taxon>
        <taxon>Embryophyta</taxon>
        <taxon>Tracheophyta</taxon>
        <taxon>Spermatophyta</taxon>
        <taxon>Magnoliopsida</taxon>
        <taxon>eudicotyledons</taxon>
        <taxon>Gunneridae</taxon>
        <taxon>Pentapetalae</taxon>
        <taxon>rosids</taxon>
        <taxon>fabids</taxon>
        <taxon>Malpighiales</taxon>
        <taxon>Salicaceae</taxon>
        <taxon>Saliceae</taxon>
        <taxon>Populus</taxon>
    </lineage>
</organism>
<feature type="coiled-coil region" evidence="2">
    <location>
        <begin position="52"/>
        <end position="110"/>
    </location>
</feature>
<feature type="coiled-coil region" evidence="2">
    <location>
        <begin position="250"/>
        <end position="277"/>
    </location>
</feature>
<evidence type="ECO:0000313" key="4">
    <source>
        <dbReference type="RefSeq" id="XP_011003958.1"/>
    </source>
</evidence>
<evidence type="ECO:0000313" key="3">
    <source>
        <dbReference type="Proteomes" id="UP000694918"/>
    </source>
</evidence>
<protein>
    <submittedName>
        <fullName evidence="4">Uncharacterized protein LOC105110580</fullName>
    </submittedName>
</protein>
<dbReference type="AlphaFoldDB" id="A0AAJ6X336"/>
<keyword evidence="3" id="KW-1185">Reference proteome</keyword>
<dbReference type="KEGG" id="peu:105110580"/>
<comment type="similarity">
    <text evidence="1">Belongs to the TCP11 family.</text>
</comment>
<sequence>MEEMTEPERVAGGGLALSFTVNGDEAMLNSPKVLPPRLERRLLGEPKTPPSVEEIEVKLREANLRRQRYYELLSSKARSSTSKSGLRDCLQAEEDLGQKIKARLNAAQQKRLSILTEAQMRLARLDEHRQEAKSGLEMRFEKERGELGMKVESRVQQAQANRMLLLKAYGQKRAARRERAARSLMQKMTQEIKYKESVRAAIYQKRAAAERKRLGLLEAERTKAHSRMLQVQRVATSIYSQREIERKQIKDQLEYKLQKAKKQRAEYLRQRRNLNSQAHFNSKTMHEQGEYLSRKLTRCWRQFVKLRKTTLSLAKAYMSLQINQELVKSMPFVQLALCIESATTIQIVKAFVNRLESRITLSREVIGSLSSLSRIDHLLKYAALPSRKGPSSNATRRGAKMIKSSKLSRYPVRVLLCAYMIIGHPTEVFSGVGECEIVLVDSAANFIQEFELLVKIIIDGPIKTSQEIASANPSQKTFRSQLEAFDKAWCIYLHRFVAWKSKDAKLLEKDLVRAACQLELSLLQTCKLTSRNDGGLTRDMYGIKKQVLEEQKLLRETVQHLSGNGGLEHMEHALSDVRSRFVEAEKSGTSVASSTADILSSFSRNSLEGSSISGFGETRDLAKCIGKSSPQILSFSQADDSSPVKELDPSSSKRTINSIVHSDSMLANENELLVNEILHEHHRGFADSLNVTDEDQNSLKAKVRETMEKAFWDGITESIQQDEPDLSWVLKLMKEVRDELCEMSPQSWREEIVETIDVDILSQVLKSGTLDMDYLGRILEFALVTLQKLSAPANDEEIKTSHDNLLKELREISQAADISNASFSLLMIKGLRFILKEIQILKTEISRARIRLVEPLIKGPAGLEYLKKAFTDRYGSPADATSLLPLTRKWMASVHAGAEQEWEEYIDSVSATSDTQVSIPTALRTGGSVLTTSKIGPPTSTTGLEQPGCTGEKADLLIRLGLMKLVIGVRGLTLEALPETLKLNLSRLRHVQSQLQKIITISTSALVLRQTLLTENLVTSSVDMENVVSGCVKKLSELLDSVEDVGILEIVDTISAVSKSSGHDLNDEKLQARKEVMPSMLVKSLQAGDAIFELVSRSIYLAMKGAVLGGSGSKGRELVETALRRVGATLLSSRVMEAAEVLVVVAMVSLSVHGEWYEELIKNL</sequence>
<keyword evidence="2" id="KW-0175">Coiled coil</keyword>
<name>A0AAJ6X336_POPEU</name>